<keyword evidence="4" id="KW-1185">Reference proteome</keyword>
<dbReference type="Pfam" id="PF12773">
    <property type="entry name" value="DZR"/>
    <property type="match status" value="1"/>
</dbReference>
<dbReference type="OrthoDB" id="4377018at2"/>
<evidence type="ECO:0000313" key="4">
    <source>
        <dbReference type="Proteomes" id="UP000095743"/>
    </source>
</evidence>
<organism evidence="3 4">
    <name type="scientific">Geosporobacter ferrireducens</name>
    <dbReference type="NCBI Taxonomy" id="1424294"/>
    <lineage>
        <taxon>Bacteria</taxon>
        <taxon>Bacillati</taxon>
        <taxon>Bacillota</taxon>
        <taxon>Clostridia</taxon>
        <taxon>Peptostreptococcales</taxon>
        <taxon>Thermotaleaceae</taxon>
        <taxon>Geosporobacter</taxon>
    </lineage>
</organism>
<protein>
    <recommendedName>
        <fullName evidence="2">DZANK-type domain-containing protein</fullName>
    </recommendedName>
</protein>
<feature type="domain" description="DZANK-type" evidence="2">
    <location>
        <begin position="197"/>
        <end position="240"/>
    </location>
</feature>
<dbReference type="STRING" id="1424294.Gferi_06045"/>
<keyword evidence="1" id="KW-0472">Membrane</keyword>
<keyword evidence="1" id="KW-0812">Transmembrane</keyword>
<dbReference type="Proteomes" id="UP000095743">
    <property type="component" value="Chromosome"/>
</dbReference>
<dbReference type="RefSeq" id="WP_069974727.1">
    <property type="nucleotide sequence ID" value="NZ_CP017269.1"/>
</dbReference>
<proteinExistence type="predicted"/>
<feature type="transmembrane region" description="Helical" evidence="1">
    <location>
        <begin position="53"/>
        <end position="81"/>
    </location>
</feature>
<dbReference type="InterPro" id="IPR025874">
    <property type="entry name" value="DZR"/>
</dbReference>
<sequence length="277" mass="30404">MWETIKNDPLLKVITILIFGVLGFGFAFNIMFGRNIGGMGHDGMGGAYPLENTLAYILSIAVKILLIAIVLAAIITVFKASKKYLVEGNAIKMPESFKNDPVLKGASVLLLSLLALGVITVLFNSMFGFSPRFYYAQGNGYGFGGTSLMFILARLLLLISGIGFVVAIVFSLRENHKKLNIKNISLLKSKEQAQVICSTCQNKTVEEHEFCPNCGKKLKEKCSNCQSELKAAWKCCPNCGNERLEDGILKDLNIQDSMNAAQVKSNTTEKAEEKEDQ</sequence>
<dbReference type="KEGG" id="gfe:Gferi_06045"/>
<keyword evidence="1" id="KW-1133">Transmembrane helix</keyword>
<name>A0A1D8GE24_9FIRM</name>
<evidence type="ECO:0000313" key="3">
    <source>
        <dbReference type="EMBL" id="AOT69161.1"/>
    </source>
</evidence>
<evidence type="ECO:0000256" key="1">
    <source>
        <dbReference type="SAM" id="Phobius"/>
    </source>
</evidence>
<feature type="transmembrane region" description="Helical" evidence="1">
    <location>
        <begin position="102"/>
        <end position="127"/>
    </location>
</feature>
<dbReference type="AlphaFoldDB" id="A0A1D8GE24"/>
<feature type="transmembrane region" description="Helical" evidence="1">
    <location>
        <begin position="147"/>
        <end position="172"/>
    </location>
</feature>
<feature type="transmembrane region" description="Helical" evidence="1">
    <location>
        <begin position="12"/>
        <end position="33"/>
    </location>
</feature>
<evidence type="ECO:0000259" key="2">
    <source>
        <dbReference type="Pfam" id="PF12773"/>
    </source>
</evidence>
<reference evidence="3 4" key="1">
    <citation type="submission" date="2016-09" db="EMBL/GenBank/DDBJ databases">
        <title>Genomic analysis reveals versatility of anaerobic energy metabolism of Geosporobacter ferrireducens IRF9 of phylum Firmicutes.</title>
        <authorList>
            <person name="Kim S.-J."/>
        </authorList>
    </citation>
    <scope>NUCLEOTIDE SEQUENCE [LARGE SCALE GENOMIC DNA]</scope>
    <source>
        <strain evidence="3 4">IRF9</strain>
    </source>
</reference>
<gene>
    <name evidence="3" type="ORF">Gferi_06045</name>
</gene>
<dbReference type="EMBL" id="CP017269">
    <property type="protein sequence ID" value="AOT69161.1"/>
    <property type="molecule type" value="Genomic_DNA"/>
</dbReference>
<accession>A0A1D8GE24</accession>